<dbReference type="InterPro" id="IPR000182">
    <property type="entry name" value="GNAT_dom"/>
</dbReference>
<dbReference type="RefSeq" id="WP_109562703.1">
    <property type="nucleotide sequence ID" value="NZ_QGDJ01000001.1"/>
</dbReference>
<sequence>MTQAERLAALHSTAFDGASRWSAAAFASALHNPKCFFVYEGADPDGFALGRTVADEAELLTLAVAAPVRRRGLGTRLLSRFETEARSRGATAAFLEVSADNAAARALYDRAGWQLVGQRTGYYEGTDALTMRKHF</sequence>
<evidence type="ECO:0000256" key="2">
    <source>
        <dbReference type="ARBA" id="ARBA00022490"/>
    </source>
</evidence>
<dbReference type="PROSITE" id="PS51186">
    <property type="entry name" value="GNAT"/>
    <property type="match status" value="1"/>
</dbReference>
<dbReference type="PANTHER" id="PTHR43420">
    <property type="entry name" value="ACETYLTRANSFERASE"/>
    <property type="match status" value="1"/>
</dbReference>
<dbReference type="AlphaFoldDB" id="A0A2Y9A3H0"/>
<dbReference type="EMBL" id="UETC01000001">
    <property type="protein sequence ID" value="SSA38396.1"/>
    <property type="molecule type" value="Genomic_DNA"/>
</dbReference>
<dbReference type="EMBL" id="QGDJ01000001">
    <property type="protein sequence ID" value="PWJ22118.1"/>
    <property type="molecule type" value="Genomic_DNA"/>
</dbReference>
<dbReference type="CDD" id="cd04301">
    <property type="entry name" value="NAT_SF"/>
    <property type="match status" value="1"/>
</dbReference>
<proteinExistence type="inferred from homology"/>
<evidence type="ECO:0000313" key="10">
    <source>
        <dbReference type="Proteomes" id="UP000251571"/>
    </source>
</evidence>
<reference evidence="7 9" key="2">
    <citation type="submission" date="2018-03" db="EMBL/GenBank/DDBJ databases">
        <title>Genomic Encyclopedia of Archaeal and Bacterial Type Strains, Phase II (KMG-II): from individual species to whole genera.</title>
        <authorList>
            <person name="Goeker M."/>
        </authorList>
    </citation>
    <scope>NUCLEOTIDE SEQUENCE [LARGE SCALE GENOMIC DNA]</scope>
    <source>
        <strain evidence="7 9">DSM 25227</strain>
    </source>
</reference>
<dbReference type="InterPro" id="IPR006464">
    <property type="entry name" value="AcTrfase_RimI/Ard1"/>
</dbReference>
<dbReference type="NCBIfam" id="TIGR01575">
    <property type="entry name" value="rimI"/>
    <property type="match status" value="1"/>
</dbReference>
<dbReference type="InterPro" id="IPR016181">
    <property type="entry name" value="Acyl_CoA_acyltransferase"/>
</dbReference>
<evidence type="ECO:0000313" key="8">
    <source>
        <dbReference type="EMBL" id="SSA38396.1"/>
    </source>
</evidence>
<dbReference type="EC" id="2.3.1.266" evidence="5"/>
<dbReference type="SUPFAM" id="SSF55729">
    <property type="entry name" value="Acyl-CoA N-acyltransferases (Nat)"/>
    <property type="match status" value="1"/>
</dbReference>
<keyword evidence="2 5" id="KW-0963">Cytoplasm</keyword>
<accession>A0A2Y9A3H0</accession>
<dbReference type="GO" id="GO:0008999">
    <property type="term" value="F:protein-N-terminal-alanine acetyltransferase activity"/>
    <property type="evidence" value="ECO:0007669"/>
    <property type="project" value="UniProtKB-EC"/>
</dbReference>
<keyword evidence="3 8" id="KW-0808">Transferase</keyword>
<evidence type="ECO:0000256" key="1">
    <source>
        <dbReference type="ARBA" id="ARBA00005395"/>
    </source>
</evidence>
<comment type="function">
    <text evidence="5">Acetylates the N-terminal alanine of ribosomal protein bS18.</text>
</comment>
<comment type="catalytic activity">
    <reaction evidence="5">
        <text>N-terminal L-alanyl-[ribosomal protein bS18] + acetyl-CoA = N-terminal N(alpha)-acetyl-L-alanyl-[ribosomal protein bS18] + CoA + H(+)</text>
        <dbReference type="Rhea" id="RHEA:43756"/>
        <dbReference type="Rhea" id="RHEA-COMP:10676"/>
        <dbReference type="Rhea" id="RHEA-COMP:10677"/>
        <dbReference type="ChEBI" id="CHEBI:15378"/>
        <dbReference type="ChEBI" id="CHEBI:57287"/>
        <dbReference type="ChEBI" id="CHEBI:57288"/>
        <dbReference type="ChEBI" id="CHEBI:64718"/>
        <dbReference type="ChEBI" id="CHEBI:83683"/>
        <dbReference type="EC" id="2.3.1.266"/>
    </reaction>
</comment>
<dbReference type="OrthoDB" id="9804026at2"/>
<evidence type="ECO:0000259" key="6">
    <source>
        <dbReference type="PROSITE" id="PS51186"/>
    </source>
</evidence>
<evidence type="ECO:0000256" key="5">
    <source>
        <dbReference type="RuleBase" id="RU363094"/>
    </source>
</evidence>
<evidence type="ECO:0000256" key="3">
    <source>
        <dbReference type="ARBA" id="ARBA00022679"/>
    </source>
</evidence>
<dbReference type="GO" id="GO:0005737">
    <property type="term" value="C:cytoplasm"/>
    <property type="evidence" value="ECO:0007669"/>
    <property type="project" value="UniProtKB-SubCell"/>
</dbReference>
<dbReference type="PANTHER" id="PTHR43420:SF44">
    <property type="entry name" value="ACETYLTRANSFERASE YPEA"/>
    <property type="match status" value="1"/>
</dbReference>
<keyword evidence="4" id="KW-0012">Acyltransferase</keyword>
<dbReference type="InterPro" id="IPR050680">
    <property type="entry name" value="YpeA/RimI_acetyltransf"/>
</dbReference>
<dbReference type="Proteomes" id="UP000245839">
    <property type="component" value="Unassembled WGS sequence"/>
</dbReference>
<dbReference type="Gene3D" id="3.40.630.30">
    <property type="match status" value="1"/>
</dbReference>
<name>A0A2Y9A3H0_9RHOB</name>
<keyword evidence="9" id="KW-1185">Reference proteome</keyword>
<evidence type="ECO:0000256" key="4">
    <source>
        <dbReference type="ARBA" id="ARBA00023315"/>
    </source>
</evidence>
<reference evidence="8 10" key="1">
    <citation type="submission" date="2016-10" db="EMBL/GenBank/DDBJ databases">
        <authorList>
            <person name="Cai Z."/>
        </authorList>
    </citation>
    <scope>NUCLEOTIDE SEQUENCE [LARGE SCALE GENOMIC DNA]</scope>
    <source>
        <strain evidence="8 10">DSM 25227</strain>
    </source>
</reference>
<comment type="subcellular location">
    <subcellularLocation>
        <location evidence="5">Cytoplasm</location>
    </subcellularLocation>
</comment>
<feature type="domain" description="N-acetyltransferase" evidence="6">
    <location>
        <begin position="1"/>
        <end position="135"/>
    </location>
</feature>
<dbReference type="Pfam" id="PF00583">
    <property type="entry name" value="Acetyltransf_1"/>
    <property type="match status" value="1"/>
</dbReference>
<evidence type="ECO:0000313" key="7">
    <source>
        <dbReference type="EMBL" id="PWJ22118.1"/>
    </source>
</evidence>
<evidence type="ECO:0000313" key="9">
    <source>
        <dbReference type="Proteomes" id="UP000245839"/>
    </source>
</evidence>
<gene>
    <name evidence="7" type="ORF">BCF38_101527</name>
    <name evidence="8" type="ORF">SAMN05421539_101527</name>
</gene>
<comment type="similarity">
    <text evidence="1 5">Belongs to the acetyltransferase family. RimI subfamily.</text>
</comment>
<protein>
    <recommendedName>
        <fullName evidence="5">[Ribosomal protein bS18]-alanine N-acetyltransferase</fullName>
        <ecNumber evidence="5">2.3.1.266</ecNumber>
    </recommendedName>
</protein>
<organism evidence="8 10">
    <name type="scientific">Jannaschia seohaensis</name>
    <dbReference type="NCBI Taxonomy" id="475081"/>
    <lineage>
        <taxon>Bacteria</taxon>
        <taxon>Pseudomonadati</taxon>
        <taxon>Pseudomonadota</taxon>
        <taxon>Alphaproteobacteria</taxon>
        <taxon>Rhodobacterales</taxon>
        <taxon>Roseobacteraceae</taxon>
        <taxon>Jannaschia</taxon>
    </lineage>
</organism>
<dbReference type="Proteomes" id="UP000251571">
    <property type="component" value="Unassembled WGS sequence"/>
</dbReference>